<accession>A0ABU0LG10</accession>
<comment type="caution">
    <text evidence="2">The sequence shown here is derived from an EMBL/GenBank/DDBJ whole genome shotgun (WGS) entry which is preliminary data.</text>
</comment>
<dbReference type="EMBL" id="JAUSVY010000006">
    <property type="protein sequence ID" value="MDQ0506048.1"/>
    <property type="molecule type" value="Genomic_DNA"/>
</dbReference>
<protein>
    <submittedName>
        <fullName evidence="2">Uncharacterized protein</fullName>
    </submittedName>
</protein>
<organism evidence="2 3">
    <name type="scientific">Xanthobacter agilis</name>
    <dbReference type="NCBI Taxonomy" id="47492"/>
    <lineage>
        <taxon>Bacteria</taxon>
        <taxon>Pseudomonadati</taxon>
        <taxon>Pseudomonadota</taxon>
        <taxon>Alphaproteobacteria</taxon>
        <taxon>Hyphomicrobiales</taxon>
        <taxon>Xanthobacteraceae</taxon>
        <taxon>Xanthobacter</taxon>
    </lineage>
</organism>
<reference evidence="2 3" key="1">
    <citation type="submission" date="2023-07" db="EMBL/GenBank/DDBJ databases">
        <title>Genomic Encyclopedia of Type Strains, Phase IV (KMG-IV): sequencing the most valuable type-strain genomes for metagenomic binning, comparative biology and taxonomic classification.</title>
        <authorList>
            <person name="Goeker M."/>
        </authorList>
    </citation>
    <scope>NUCLEOTIDE SEQUENCE [LARGE SCALE GENOMIC DNA]</scope>
    <source>
        <strain evidence="2 3">DSM 3770</strain>
    </source>
</reference>
<keyword evidence="1" id="KW-0472">Membrane</keyword>
<feature type="transmembrane region" description="Helical" evidence="1">
    <location>
        <begin position="31"/>
        <end position="52"/>
    </location>
</feature>
<dbReference type="Proteomes" id="UP001241747">
    <property type="component" value="Unassembled WGS sequence"/>
</dbReference>
<keyword evidence="3" id="KW-1185">Reference proteome</keyword>
<feature type="transmembrane region" description="Helical" evidence="1">
    <location>
        <begin position="7"/>
        <end position="25"/>
    </location>
</feature>
<evidence type="ECO:0000256" key="1">
    <source>
        <dbReference type="SAM" id="Phobius"/>
    </source>
</evidence>
<keyword evidence="1" id="KW-0812">Transmembrane</keyword>
<sequence>MKQLLNVFGGFAGLAVAALVGFALFTLVGGLIIVAGVVVTALLLGGGIYALVTGRKSFSVRRARFEGVRIFDLRTGRPVDTPFENDMIDVTPPKGPKGG</sequence>
<evidence type="ECO:0000313" key="2">
    <source>
        <dbReference type="EMBL" id="MDQ0506048.1"/>
    </source>
</evidence>
<dbReference type="RefSeq" id="WP_237343860.1">
    <property type="nucleotide sequence ID" value="NZ_JABWGX010000001.1"/>
</dbReference>
<name>A0ABU0LG10_XANAG</name>
<evidence type="ECO:0000313" key="3">
    <source>
        <dbReference type="Proteomes" id="UP001241747"/>
    </source>
</evidence>
<gene>
    <name evidence="2" type="ORF">QOZ94_002852</name>
</gene>
<proteinExistence type="predicted"/>
<keyword evidence="1" id="KW-1133">Transmembrane helix</keyword>